<keyword evidence="5" id="KW-0560">Oxidoreductase</keyword>
<feature type="non-terminal residue" evidence="5">
    <location>
        <position position="81"/>
    </location>
</feature>
<dbReference type="GO" id="GO:0008137">
    <property type="term" value="F:NADH dehydrogenase (ubiquinone) activity"/>
    <property type="evidence" value="ECO:0007669"/>
    <property type="project" value="UniProtKB-UniRule"/>
</dbReference>
<dbReference type="InterPro" id="IPR042106">
    <property type="entry name" value="Nuo/plastoQ_OxRdtase_6_NuoJ"/>
</dbReference>
<comment type="similarity">
    <text evidence="1 4">Belongs to the complex I subunit 6 family.</text>
</comment>
<comment type="subcellular location">
    <subcellularLocation>
        <location evidence="4">Cell membrane</location>
        <topology evidence="4">Multi-pass membrane protein</topology>
    </subcellularLocation>
</comment>
<dbReference type="PANTHER" id="PTHR33269">
    <property type="entry name" value="NADH-UBIQUINONE OXIDOREDUCTASE CHAIN 6"/>
    <property type="match status" value="1"/>
</dbReference>
<sequence>SGLLVVLARRPVHAVVALLGHPLSLAALYLILGADMVGMGQILIYSGAIVVLFLFVVALLPQGGVEGYPGLGRILGALVAG</sequence>
<proteinExistence type="inferred from homology"/>
<dbReference type="AlphaFoldDB" id="A0AAW5MZ69"/>
<protein>
    <recommendedName>
        <fullName evidence="2 4">NADH-quinone oxidoreductase subunit J</fullName>
        <ecNumber evidence="4">7.1.1.-</ecNumber>
    </recommendedName>
</protein>
<accession>A0AAW5MZ69</accession>
<feature type="transmembrane region" description="Helical" evidence="4">
    <location>
        <begin position="12"/>
        <end position="30"/>
    </location>
</feature>
<comment type="catalytic activity">
    <reaction evidence="4">
        <text>a quinone + NADH + 5 H(+)(in) = a quinol + NAD(+) + 4 H(+)(out)</text>
        <dbReference type="Rhea" id="RHEA:57888"/>
        <dbReference type="ChEBI" id="CHEBI:15378"/>
        <dbReference type="ChEBI" id="CHEBI:24646"/>
        <dbReference type="ChEBI" id="CHEBI:57540"/>
        <dbReference type="ChEBI" id="CHEBI:57945"/>
        <dbReference type="ChEBI" id="CHEBI:132124"/>
    </reaction>
</comment>
<keyword evidence="4" id="KW-1003">Cell membrane</keyword>
<evidence type="ECO:0000256" key="2">
    <source>
        <dbReference type="ARBA" id="ARBA00019907"/>
    </source>
</evidence>
<comment type="function">
    <text evidence="4">NDH-1 shuttles electrons from NADH, via FMN and iron-sulfur (Fe-S) centers, to quinones in the respiratory chain. Couples the redox reaction to proton translocation (for every two electrons transferred, four hydrogen ions are translocated across the cytoplasmic membrane), and thus conserves the redox energy in a proton gradient.</text>
</comment>
<dbReference type="PANTHER" id="PTHR33269:SF17">
    <property type="entry name" value="NADH-UBIQUINONE OXIDOREDUCTASE CHAIN 6"/>
    <property type="match status" value="1"/>
</dbReference>
<evidence type="ECO:0000313" key="6">
    <source>
        <dbReference type="Proteomes" id="UP001206878"/>
    </source>
</evidence>
<comment type="caution">
    <text evidence="4">Lacks conserved residue(s) required for the propagation of feature annotation.</text>
</comment>
<dbReference type="Pfam" id="PF00499">
    <property type="entry name" value="Oxidored_q3"/>
    <property type="match status" value="1"/>
</dbReference>
<evidence type="ECO:0000313" key="5">
    <source>
        <dbReference type="EMBL" id="MCR6679533.1"/>
    </source>
</evidence>
<keyword evidence="4" id="KW-0874">Quinone</keyword>
<evidence type="ECO:0000256" key="1">
    <source>
        <dbReference type="ARBA" id="ARBA00005698"/>
    </source>
</evidence>
<feature type="non-terminal residue" evidence="5">
    <location>
        <position position="1"/>
    </location>
</feature>
<dbReference type="GO" id="GO:0016491">
    <property type="term" value="F:oxidoreductase activity"/>
    <property type="evidence" value="ECO:0007669"/>
    <property type="project" value="UniProtKB-KW"/>
</dbReference>
<reference evidence="5" key="1">
    <citation type="submission" date="2022-07" db="EMBL/GenBank/DDBJ databases">
        <title>Diversity of ethanolamine utilization by human commensal Escherichia coli.</title>
        <authorList>
            <person name="Jubelin G."/>
        </authorList>
    </citation>
    <scope>NUCLEOTIDE SEQUENCE</scope>
    <source>
        <strain evidence="5">S1</strain>
    </source>
</reference>
<keyword evidence="4" id="KW-0520">NAD</keyword>
<organism evidence="5 6">
    <name type="scientific">Escherichia marmotae</name>
    <dbReference type="NCBI Taxonomy" id="1499973"/>
    <lineage>
        <taxon>Bacteria</taxon>
        <taxon>Pseudomonadati</taxon>
        <taxon>Pseudomonadota</taxon>
        <taxon>Gammaproteobacteria</taxon>
        <taxon>Enterobacterales</taxon>
        <taxon>Enterobacteriaceae</taxon>
        <taxon>Escherichia</taxon>
    </lineage>
</organism>
<feature type="transmembrane region" description="Helical" evidence="4">
    <location>
        <begin position="42"/>
        <end position="60"/>
    </location>
</feature>
<dbReference type="Proteomes" id="UP001206878">
    <property type="component" value="Unassembled WGS sequence"/>
</dbReference>
<dbReference type="InterPro" id="IPR001457">
    <property type="entry name" value="NADH_UbQ/plastoQ_OxRdtase_su6"/>
</dbReference>
<dbReference type="GO" id="GO:0005886">
    <property type="term" value="C:plasma membrane"/>
    <property type="evidence" value="ECO:0007669"/>
    <property type="project" value="UniProtKB-SubCell"/>
</dbReference>
<dbReference type="GO" id="GO:0048038">
    <property type="term" value="F:quinone binding"/>
    <property type="evidence" value="ECO:0007669"/>
    <property type="project" value="UniProtKB-UniRule"/>
</dbReference>
<dbReference type="Gene3D" id="1.20.120.1200">
    <property type="entry name" value="NADH-ubiquinone/plastoquinone oxidoreductase chain 6, subunit NuoJ"/>
    <property type="match status" value="1"/>
</dbReference>
<evidence type="ECO:0000256" key="4">
    <source>
        <dbReference type="RuleBase" id="RU004429"/>
    </source>
</evidence>
<gene>
    <name evidence="5" type="ORF">NVV43_29225</name>
</gene>
<keyword evidence="4" id="KW-0812">Transmembrane</keyword>
<keyword evidence="4" id="KW-0472">Membrane</keyword>
<dbReference type="EMBL" id="JANPXH010001399">
    <property type="protein sequence ID" value="MCR6679533.1"/>
    <property type="molecule type" value="Genomic_DNA"/>
</dbReference>
<name>A0AAW5MZ69_9ESCH</name>
<dbReference type="EC" id="7.1.1.-" evidence="4"/>
<comment type="caution">
    <text evidence="5">The sequence shown here is derived from an EMBL/GenBank/DDBJ whole genome shotgun (WGS) entry which is preliminary data.</text>
</comment>
<keyword evidence="4" id="KW-1133">Transmembrane helix</keyword>
<evidence type="ECO:0000256" key="3">
    <source>
        <dbReference type="ARBA" id="ARBA00025811"/>
    </source>
</evidence>
<comment type="subunit">
    <text evidence="3">Composed of 13 different subunits. Subunits NuoA, H, J, K, L, M, N constitute the membrane sector of the complex.</text>
</comment>